<sequence>MPVALSVLHQAGLNGVINGSGYASWSLDKDLSIRYSADLCSDLPGKVDLATEEYWMQGRHELVSRVLTAPDKLTFGTFKSSSAMQEVEEYLEAIHGTSTDPWGSFVNKSCGFHVHVARSRASPDSDEMLPLPVLQHLAYLLVQFEELITALHEPERRSRGDGDSLFVASNLMGLRRSEHLCRRIDELNLATAQKKIFSKDMTAQRLAKMMDTEFRAEDREGNSFSTGRLTRYKFVNFQRLTQTGEAKTIEFREHKGTVGFDEISHWVHFILSLVRAAERMAKDPTGPHSPMSPREHMSFRRQQAAKCTIRCAKLRDEFERLLELLEFDDETRWYWRLRFVQLNPAEVLQVEQDENGVERIAEDGRCPACAQDDEDRQMFADREQFSARPSSSGSAMSLGSSP</sequence>
<evidence type="ECO:0000313" key="2">
    <source>
        <dbReference type="EMBL" id="KAK5533519.1"/>
    </source>
</evidence>
<proteinExistence type="predicted"/>
<dbReference type="EMBL" id="JAXLQG010000013">
    <property type="protein sequence ID" value="KAK5533519.1"/>
    <property type="molecule type" value="Genomic_DNA"/>
</dbReference>
<keyword evidence="3" id="KW-1185">Reference proteome</keyword>
<dbReference type="Proteomes" id="UP001345827">
    <property type="component" value="Unassembled WGS sequence"/>
</dbReference>
<feature type="compositionally biased region" description="Low complexity" evidence="1">
    <location>
        <begin position="386"/>
        <end position="402"/>
    </location>
</feature>
<reference evidence="2 3" key="1">
    <citation type="submission" date="2023-06" db="EMBL/GenBank/DDBJ databases">
        <title>Black Yeasts Isolated from many extreme environments.</title>
        <authorList>
            <person name="Coleine C."/>
            <person name="Stajich J.E."/>
            <person name="Selbmann L."/>
        </authorList>
    </citation>
    <scope>NUCLEOTIDE SEQUENCE [LARGE SCALE GENOMIC DNA]</scope>
    <source>
        <strain evidence="2 3">CCFEE 5887</strain>
    </source>
</reference>
<protein>
    <recommendedName>
        <fullName evidence="4">Amidoligase enzyme</fullName>
    </recommendedName>
</protein>
<dbReference type="AlphaFoldDB" id="A0AAV9Q5T5"/>
<evidence type="ECO:0000256" key="1">
    <source>
        <dbReference type="SAM" id="MobiDB-lite"/>
    </source>
</evidence>
<dbReference type="PANTHER" id="PTHR36847">
    <property type="entry name" value="AMIDOLIGASE ENZYME"/>
    <property type="match status" value="1"/>
</dbReference>
<gene>
    <name evidence="2" type="ORF">LTR25_007385</name>
</gene>
<feature type="region of interest" description="Disordered" evidence="1">
    <location>
        <begin position="380"/>
        <end position="402"/>
    </location>
</feature>
<evidence type="ECO:0008006" key="4">
    <source>
        <dbReference type="Google" id="ProtNLM"/>
    </source>
</evidence>
<comment type="caution">
    <text evidence="2">The sequence shown here is derived from an EMBL/GenBank/DDBJ whole genome shotgun (WGS) entry which is preliminary data.</text>
</comment>
<accession>A0AAV9Q5T5</accession>
<organism evidence="2 3">
    <name type="scientific">Vermiconidia calcicola</name>
    <dbReference type="NCBI Taxonomy" id="1690605"/>
    <lineage>
        <taxon>Eukaryota</taxon>
        <taxon>Fungi</taxon>
        <taxon>Dikarya</taxon>
        <taxon>Ascomycota</taxon>
        <taxon>Pezizomycotina</taxon>
        <taxon>Dothideomycetes</taxon>
        <taxon>Dothideomycetidae</taxon>
        <taxon>Mycosphaerellales</taxon>
        <taxon>Extremaceae</taxon>
        <taxon>Vermiconidia</taxon>
    </lineage>
</organism>
<evidence type="ECO:0000313" key="3">
    <source>
        <dbReference type="Proteomes" id="UP001345827"/>
    </source>
</evidence>
<name>A0AAV9Q5T5_9PEZI</name>
<dbReference type="PANTHER" id="PTHR36847:SF1">
    <property type="entry name" value="AMIDOLIGASE ENZYME"/>
    <property type="match status" value="1"/>
</dbReference>